<dbReference type="RefSeq" id="WP_115567078.1">
    <property type="nucleotide sequence ID" value="NZ_QRGR01000021.1"/>
</dbReference>
<dbReference type="GO" id="GO:0016740">
    <property type="term" value="F:transferase activity"/>
    <property type="evidence" value="ECO:0007669"/>
    <property type="project" value="UniProtKB-KW"/>
</dbReference>
<dbReference type="SUPFAM" id="SSF53756">
    <property type="entry name" value="UDP-Glycosyltransferase/glycogen phosphorylase"/>
    <property type="match status" value="1"/>
</dbReference>
<evidence type="ECO:0000259" key="1">
    <source>
        <dbReference type="Pfam" id="PF13524"/>
    </source>
</evidence>
<dbReference type="Pfam" id="PF13524">
    <property type="entry name" value="Glyco_trans_1_2"/>
    <property type="match status" value="1"/>
</dbReference>
<proteinExistence type="predicted"/>
<dbReference type="AlphaFoldDB" id="A0A3D8L8N6"/>
<evidence type="ECO:0000313" key="2">
    <source>
        <dbReference type="EMBL" id="RDV13770.1"/>
    </source>
</evidence>
<keyword evidence="3" id="KW-1185">Reference proteome</keyword>
<reference evidence="3" key="1">
    <citation type="submission" date="2018-08" db="EMBL/GenBank/DDBJ databases">
        <authorList>
            <person name="Liu Z.-W."/>
            <person name="Du Z.-J."/>
        </authorList>
    </citation>
    <scope>NUCLEOTIDE SEQUENCE [LARGE SCALE GENOMIC DNA]</scope>
    <source>
        <strain evidence="3">H4X</strain>
    </source>
</reference>
<name>A0A3D8L8N6_9BACT</name>
<comment type="caution">
    <text evidence="2">The sequence shown here is derived from an EMBL/GenBank/DDBJ whole genome shotgun (WGS) entry which is preliminary data.</text>
</comment>
<keyword evidence="2" id="KW-0808">Transferase</keyword>
<gene>
    <name evidence="2" type="ORF">DXT99_18325</name>
</gene>
<feature type="domain" description="Spore protein YkvP/CgeB glycosyl transferase-like" evidence="1">
    <location>
        <begin position="200"/>
        <end position="345"/>
    </location>
</feature>
<dbReference type="Gene3D" id="3.40.50.2000">
    <property type="entry name" value="Glycogen Phosphorylase B"/>
    <property type="match status" value="1"/>
</dbReference>
<organism evidence="2 3">
    <name type="scientific">Pontibacter diazotrophicus</name>
    <dbReference type="NCBI Taxonomy" id="1400979"/>
    <lineage>
        <taxon>Bacteria</taxon>
        <taxon>Pseudomonadati</taxon>
        <taxon>Bacteroidota</taxon>
        <taxon>Cytophagia</taxon>
        <taxon>Cytophagales</taxon>
        <taxon>Hymenobacteraceae</taxon>
        <taxon>Pontibacter</taxon>
    </lineage>
</organism>
<accession>A0A3D8L8N6</accession>
<dbReference type="InterPro" id="IPR055259">
    <property type="entry name" value="YkvP/CgeB_Glyco_trans-like"/>
</dbReference>
<dbReference type="Proteomes" id="UP000256708">
    <property type="component" value="Unassembled WGS sequence"/>
</dbReference>
<dbReference type="EMBL" id="QRGR01000021">
    <property type="protein sequence ID" value="RDV13770.1"/>
    <property type="molecule type" value="Genomic_DNA"/>
</dbReference>
<sequence length="367" mass="41870">MNIVILGLSITSSWGNGHATTFRGLVRELNNQNHNVLFLERDVPWYAGHRDLPEPEYCQTELYTSLKDLKQRFTEQVREADLVMVGSYVPDGVQVGEWVVKTAQGIKSFYDIDTPVTLAKLERKDYEYLHPDLIPKYDLYLSFTGGPTLDLLEGKYGSPMARALYCSVDPTLYYPEFQEAIWDLGYLGTYSDDRQPPLEKLMLDAARAWPGGRFVVAGPQYPESVQWPANTQHITHLPPAKHRKFYNSQRFTQNITRADMIQAGYAPSVRLFEAAACGTPIISDYWDGLDTFFKIDSEILVSYSATDTLRYLREICKSERKMIGERARKKVLSHHTAAHRAKELVSYAEELMTLDGDHDAYDYGVVI</sequence>
<evidence type="ECO:0000313" key="3">
    <source>
        <dbReference type="Proteomes" id="UP000256708"/>
    </source>
</evidence>
<protein>
    <submittedName>
        <fullName evidence="2">Glycosyltransferase</fullName>
    </submittedName>
</protein>
<dbReference type="OrthoDB" id="9813806at2"/>